<dbReference type="Proteomes" id="UP000468735">
    <property type="component" value="Unassembled WGS sequence"/>
</dbReference>
<accession>A0A6H9YV09</accession>
<keyword evidence="3" id="KW-1185">Reference proteome</keyword>
<reference evidence="2 3" key="1">
    <citation type="submission" date="2019-09" db="EMBL/GenBank/DDBJ databases">
        <title>Actinomadura physcomitrii sp. nov., a novel actinomycete isolated from moss [Physcomitrium sphaericum (Ludw) Fuernr].</title>
        <authorList>
            <person name="Zhuang X."/>
            <person name="Liu C."/>
        </authorList>
    </citation>
    <scope>NUCLEOTIDE SEQUENCE [LARGE SCALE GENOMIC DNA]</scope>
    <source>
        <strain evidence="2 3">HMC1</strain>
    </source>
</reference>
<dbReference type="AlphaFoldDB" id="A0A6H9YV09"/>
<dbReference type="OrthoDB" id="6003696at2"/>
<dbReference type="Gene3D" id="3.40.50.880">
    <property type="match status" value="1"/>
</dbReference>
<sequence length="205" mass="21533">MNVVHVAVYDTLADWEVGHAIAHIRSELGQRDPGRFDVKTVAERLDPVTTVGGMRILPDLVLDDLDPGGSAMLILPGAYTWENGNHAFASKAHDFLAAGVPVAAICGATAGLARAGLLDDRDHTSSAPEFLAATGYAGAARYRDAPAVTDGHLITASPTAPVEFAREILDLLGVYEPDVLDAWYRLYGDQDAGAFAVLAAAGGPR</sequence>
<dbReference type="PANTHER" id="PTHR48094:SF19">
    <property type="entry name" value="DJ-1_PFPI DOMAIN-CONTAINING PROTEIN"/>
    <property type="match status" value="1"/>
</dbReference>
<evidence type="ECO:0000313" key="3">
    <source>
        <dbReference type="Proteomes" id="UP000468735"/>
    </source>
</evidence>
<protein>
    <submittedName>
        <fullName evidence="2">Glutamine amidotransferase</fullName>
    </submittedName>
</protein>
<dbReference type="RefSeq" id="WP_151557156.1">
    <property type="nucleotide sequence ID" value="NZ_WBMT01000001.1"/>
</dbReference>
<proteinExistence type="predicted"/>
<dbReference type="InterPro" id="IPR002818">
    <property type="entry name" value="DJ-1/PfpI"/>
</dbReference>
<keyword evidence="2" id="KW-0808">Transferase</keyword>
<feature type="domain" description="DJ-1/PfpI" evidence="1">
    <location>
        <begin position="4"/>
        <end position="170"/>
    </location>
</feature>
<evidence type="ECO:0000259" key="1">
    <source>
        <dbReference type="Pfam" id="PF01965"/>
    </source>
</evidence>
<dbReference type="SUPFAM" id="SSF52317">
    <property type="entry name" value="Class I glutamine amidotransferase-like"/>
    <property type="match status" value="1"/>
</dbReference>
<name>A0A6H9YV09_9ACTN</name>
<organism evidence="2 3">
    <name type="scientific">Actinomadura rudentiformis</name>
    <dbReference type="NCBI Taxonomy" id="359158"/>
    <lineage>
        <taxon>Bacteria</taxon>
        <taxon>Bacillati</taxon>
        <taxon>Actinomycetota</taxon>
        <taxon>Actinomycetes</taxon>
        <taxon>Streptosporangiales</taxon>
        <taxon>Thermomonosporaceae</taxon>
        <taxon>Actinomadura</taxon>
    </lineage>
</organism>
<comment type="caution">
    <text evidence="2">The sequence shown here is derived from an EMBL/GenBank/DDBJ whole genome shotgun (WGS) entry which is preliminary data.</text>
</comment>
<dbReference type="PANTHER" id="PTHR48094">
    <property type="entry name" value="PROTEIN/NUCLEIC ACID DEGLYCASE DJ-1-RELATED"/>
    <property type="match status" value="1"/>
</dbReference>
<dbReference type="InterPro" id="IPR029062">
    <property type="entry name" value="Class_I_gatase-like"/>
</dbReference>
<dbReference type="GO" id="GO:0005737">
    <property type="term" value="C:cytoplasm"/>
    <property type="evidence" value="ECO:0007669"/>
    <property type="project" value="TreeGrafter"/>
</dbReference>
<evidence type="ECO:0000313" key="2">
    <source>
        <dbReference type="EMBL" id="KAB2352391.1"/>
    </source>
</evidence>
<keyword evidence="2" id="KW-0315">Glutamine amidotransferase</keyword>
<gene>
    <name evidence="2" type="ORF">F8566_01495</name>
</gene>
<dbReference type="GO" id="GO:0016740">
    <property type="term" value="F:transferase activity"/>
    <property type="evidence" value="ECO:0007669"/>
    <property type="project" value="UniProtKB-KW"/>
</dbReference>
<dbReference type="EMBL" id="WBMT01000001">
    <property type="protein sequence ID" value="KAB2352391.1"/>
    <property type="molecule type" value="Genomic_DNA"/>
</dbReference>
<dbReference type="InterPro" id="IPR050325">
    <property type="entry name" value="Prot/Nucl_acid_deglycase"/>
</dbReference>
<dbReference type="Pfam" id="PF01965">
    <property type="entry name" value="DJ-1_PfpI"/>
    <property type="match status" value="1"/>
</dbReference>